<dbReference type="Proteomes" id="UP000708208">
    <property type="component" value="Unassembled WGS sequence"/>
</dbReference>
<feature type="non-terminal residue" evidence="1">
    <location>
        <position position="85"/>
    </location>
</feature>
<sequence length="85" mass="9658">RVNDTVKTLGKVPEEINSTFGGNQLQQEIYELRALVAENLMRIKEGVREIQNSNPSTVSQPDREVFRELLSQLPLNDIKGLDNLH</sequence>
<evidence type="ECO:0000313" key="1">
    <source>
        <dbReference type="EMBL" id="CAG7699220.1"/>
    </source>
</evidence>
<organism evidence="1 2">
    <name type="scientific">Allacma fusca</name>
    <dbReference type="NCBI Taxonomy" id="39272"/>
    <lineage>
        <taxon>Eukaryota</taxon>
        <taxon>Metazoa</taxon>
        <taxon>Ecdysozoa</taxon>
        <taxon>Arthropoda</taxon>
        <taxon>Hexapoda</taxon>
        <taxon>Collembola</taxon>
        <taxon>Symphypleona</taxon>
        <taxon>Sminthuridae</taxon>
        <taxon>Allacma</taxon>
    </lineage>
</organism>
<dbReference type="EMBL" id="CAJVCH010025809">
    <property type="protein sequence ID" value="CAG7699220.1"/>
    <property type="molecule type" value="Genomic_DNA"/>
</dbReference>
<accession>A0A8J2J6H2</accession>
<keyword evidence="2" id="KW-1185">Reference proteome</keyword>
<dbReference type="AlphaFoldDB" id="A0A8J2J6H2"/>
<evidence type="ECO:0000313" key="2">
    <source>
        <dbReference type="Proteomes" id="UP000708208"/>
    </source>
</evidence>
<proteinExistence type="predicted"/>
<protein>
    <submittedName>
        <fullName evidence="1">Uncharacterized protein</fullName>
    </submittedName>
</protein>
<reference evidence="1" key="1">
    <citation type="submission" date="2021-06" db="EMBL/GenBank/DDBJ databases">
        <authorList>
            <person name="Hodson N. C."/>
            <person name="Mongue J. A."/>
            <person name="Jaron S. K."/>
        </authorList>
    </citation>
    <scope>NUCLEOTIDE SEQUENCE</scope>
</reference>
<comment type="caution">
    <text evidence="1">The sequence shown here is derived from an EMBL/GenBank/DDBJ whole genome shotgun (WGS) entry which is preliminary data.</text>
</comment>
<feature type="non-terminal residue" evidence="1">
    <location>
        <position position="1"/>
    </location>
</feature>
<gene>
    <name evidence="1" type="ORF">AFUS01_LOCUS4151</name>
</gene>
<name>A0A8J2J6H2_9HEXA</name>